<dbReference type="RefSeq" id="WP_002964531.1">
    <property type="nucleotide sequence ID" value="NZ_EQ999546.1"/>
</dbReference>
<dbReference type="AlphaFoldDB" id="A0A0E1X384"/>
<sequence>MIQRQQMTNIANAVLAVHKPYASEIGNRLADLSPEFGPHKEWTALSSPINRMNCPRYGCLFRQIFPDQSTVTAHRLSNEVNRRTRLN</sequence>
<dbReference type="GeneID" id="93014994"/>
<name>A0A0E1X384_9HYPH</name>
<organism evidence="1">
    <name type="scientific">Brucella pinnipedialis M292/94/1</name>
    <dbReference type="NCBI Taxonomy" id="520462"/>
    <lineage>
        <taxon>Bacteria</taxon>
        <taxon>Pseudomonadati</taxon>
        <taxon>Pseudomonadota</taxon>
        <taxon>Alphaproteobacteria</taxon>
        <taxon>Hyphomicrobiales</taxon>
        <taxon>Brucellaceae</taxon>
        <taxon>Brucella/Ochrobactrum group</taxon>
        <taxon>Brucella</taxon>
    </lineage>
</organism>
<dbReference type="Proteomes" id="UP000004659">
    <property type="component" value="Unassembled WGS sequence"/>
</dbReference>
<dbReference type="HOGENOM" id="CLU_2567174_0_0_5"/>
<reference evidence="1" key="1">
    <citation type="submission" date="2009-01" db="EMBL/GenBank/DDBJ databases">
        <title>The Genome Sequence of Brucella pinnipedialis M292/94/1.</title>
        <authorList>
            <consortium name="The Broad Institute Genome Sequencing Platform"/>
            <person name="Ward D."/>
            <person name="Young S.K."/>
            <person name="Kodira C.D."/>
            <person name="Zeng Q."/>
            <person name="Koehrsen M."/>
            <person name="Alvarado L."/>
            <person name="Berlin A."/>
            <person name="Borenstein D."/>
            <person name="Chen Z."/>
            <person name="Engels R."/>
            <person name="Freedman E."/>
            <person name="Gellesch M."/>
            <person name="Goldberg J."/>
            <person name="Griggs A."/>
            <person name="Gujja S."/>
            <person name="Heiman D."/>
            <person name="Hepburn T."/>
            <person name="Howarth C."/>
            <person name="Jen D."/>
            <person name="Larson L."/>
            <person name="Lewis B."/>
            <person name="Mehta T."/>
            <person name="Park D."/>
            <person name="Pearson M."/>
            <person name="Roberts A."/>
            <person name="Saif S."/>
            <person name="Shea T."/>
            <person name="Shenoy N."/>
            <person name="Sisk P."/>
            <person name="Stolte C."/>
            <person name="Sykes S."/>
            <person name="Walk T."/>
            <person name="White J."/>
            <person name="Yandava C."/>
            <person name="Whatmore A.M."/>
            <person name="Perrett L.L."/>
            <person name="O'Callaghan D."/>
            <person name="Nusbaum C."/>
            <person name="Galagan J."/>
            <person name="Birren B."/>
        </authorList>
    </citation>
    <scope>NUCLEOTIDE SEQUENCE [LARGE SCALE GENOMIC DNA]</scope>
    <source>
        <strain evidence="1">M292/94/1</strain>
    </source>
</reference>
<accession>A0A0E1X384</accession>
<evidence type="ECO:0000313" key="1">
    <source>
        <dbReference type="EMBL" id="EEZ31525.1"/>
    </source>
</evidence>
<gene>
    <name evidence="1" type="ORF">BALG_01645</name>
</gene>
<dbReference type="EMBL" id="EQ999546">
    <property type="protein sequence ID" value="EEZ31525.1"/>
    <property type="molecule type" value="Genomic_DNA"/>
</dbReference>
<protein>
    <submittedName>
        <fullName evidence="1">Uncharacterized protein</fullName>
    </submittedName>
</protein>
<proteinExistence type="predicted"/>